<organism evidence="1 2">
    <name type="scientific">Bradyrhizobium valentinum</name>
    <dbReference type="NCBI Taxonomy" id="1518501"/>
    <lineage>
        <taxon>Bacteria</taxon>
        <taxon>Pseudomonadati</taxon>
        <taxon>Pseudomonadota</taxon>
        <taxon>Alphaproteobacteria</taxon>
        <taxon>Hyphomicrobiales</taxon>
        <taxon>Nitrobacteraceae</taxon>
        <taxon>Bradyrhizobium</taxon>
    </lineage>
</organism>
<dbReference type="AlphaFoldDB" id="A0A0R3LZU8"/>
<comment type="caution">
    <text evidence="1">The sequence shown here is derived from an EMBL/GenBank/DDBJ whole genome shotgun (WGS) entry which is preliminary data.</text>
</comment>
<gene>
    <name evidence="1" type="ORF">CP49_22005</name>
</gene>
<reference evidence="1 2" key="1">
    <citation type="submission" date="2014-03" db="EMBL/GenBank/DDBJ databases">
        <title>Bradyrhizobium valentinum sp. nov., isolated from effective nodules of Lupinus mariae-josephae, a lupine endemic of basic-lime soils in Eastern Spain.</title>
        <authorList>
            <person name="Duran D."/>
            <person name="Rey L."/>
            <person name="Navarro A."/>
            <person name="Busquets A."/>
            <person name="Imperial J."/>
            <person name="Ruiz-Argueso T."/>
        </authorList>
    </citation>
    <scope>NUCLEOTIDE SEQUENCE [LARGE SCALE GENOMIC DNA]</scope>
    <source>
        <strain evidence="1 2">LmjM3</strain>
    </source>
</reference>
<sequence>MVIPVSCPLTPAAPANLQPFLAIETELLVVHDKSLTAHQDKQAAIAEATANRCKLAQPLPPSLLTRSLAR</sequence>
<accession>A0A0R3LZU8</accession>
<keyword evidence="2" id="KW-1185">Reference proteome</keyword>
<dbReference type="EMBL" id="LLXX01000047">
    <property type="protein sequence ID" value="KRR10797.1"/>
    <property type="molecule type" value="Genomic_DNA"/>
</dbReference>
<protein>
    <submittedName>
        <fullName evidence="1">Uncharacterized protein</fullName>
    </submittedName>
</protein>
<name>A0A0R3LZU8_9BRAD</name>
<proteinExistence type="predicted"/>
<dbReference type="Proteomes" id="UP000051913">
    <property type="component" value="Unassembled WGS sequence"/>
</dbReference>
<evidence type="ECO:0000313" key="2">
    <source>
        <dbReference type="Proteomes" id="UP000051913"/>
    </source>
</evidence>
<evidence type="ECO:0000313" key="1">
    <source>
        <dbReference type="EMBL" id="KRR10797.1"/>
    </source>
</evidence>